<organism evidence="1 2">
    <name type="scientific">Rhodococcoides kyotonense</name>
    <dbReference type="NCBI Taxonomy" id="398843"/>
    <lineage>
        <taxon>Bacteria</taxon>
        <taxon>Bacillati</taxon>
        <taxon>Actinomycetota</taxon>
        <taxon>Actinomycetes</taxon>
        <taxon>Mycobacteriales</taxon>
        <taxon>Nocardiaceae</taxon>
        <taxon>Rhodococcoides</taxon>
    </lineage>
</organism>
<reference evidence="1 2" key="1">
    <citation type="submission" date="2016-03" db="EMBL/GenBank/DDBJ databases">
        <title>Genome sequence of Rhodococcus kyotonensis KB10.</title>
        <authorList>
            <person name="Jeong H."/>
            <person name="Hong C.E."/>
            <person name="Jo S.H."/>
            <person name="Park J.M."/>
        </authorList>
    </citation>
    <scope>NUCLEOTIDE SEQUENCE [LARGE SCALE GENOMIC DNA]</scope>
    <source>
        <strain evidence="1 2">KB10</strain>
    </source>
</reference>
<sequence>MSEALARTVTATDGVAGLHGGMFGEVATYLPGRRVAGIRLDHNGIDIHISLLAGAPVRETADAVRRAVHAVADGPVHITVEDVVEVANS</sequence>
<proteinExistence type="predicted"/>
<evidence type="ECO:0000313" key="1">
    <source>
        <dbReference type="EMBL" id="OAK55008.1"/>
    </source>
</evidence>
<name>A0A177YIU6_9NOCA</name>
<accession>A0A177YIU6</accession>
<dbReference type="Proteomes" id="UP000077519">
    <property type="component" value="Unassembled WGS sequence"/>
</dbReference>
<evidence type="ECO:0000313" key="2">
    <source>
        <dbReference type="Proteomes" id="UP000077519"/>
    </source>
</evidence>
<dbReference type="AlphaFoldDB" id="A0A177YIU6"/>
<evidence type="ECO:0008006" key="3">
    <source>
        <dbReference type="Google" id="ProtNLM"/>
    </source>
</evidence>
<gene>
    <name evidence="1" type="ORF">A3K89_05810</name>
</gene>
<comment type="caution">
    <text evidence="1">The sequence shown here is derived from an EMBL/GenBank/DDBJ whole genome shotgun (WGS) entry which is preliminary data.</text>
</comment>
<protein>
    <recommendedName>
        <fullName evidence="3">Asp23/Gls24 family envelope stress response protein</fullName>
    </recommendedName>
</protein>
<dbReference type="EMBL" id="LVHI01000012">
    <property type="protein sequence ID" value="OAK55008.1"/>
    <property type="molecule type" value="Genomic_DNA"/>
</dbReference>
<keyword evidence="2" id="KW-1185">Reference proteome</keyword>